<feature type="transmembrane region" description="Helical" evidence="1">
    <location>
        <begin position="113"/>
        <end position="134"/>
    </location>
</feature>
<dbReference type="EMBL" id="BONZ01000027">
    <property type="protein sequence ID" value="GIH14715.1"/>
    <property type="molecule type" value="Genomic_DNA"/>
</dbReference>
<sequence length="141" mass="15052">MAAGPYPTLVTPDAAATVAQVDATLLVALVVEAKLLPRQSDETRSANDHSLSMQLGLIGAFASLGVTLMSVVYGRSLDHTATWVADTGTMIGVVPLLIPAVEKIRVRGAINNFFLLAILLVLAIWFFVFTIRFAPGGLFPW</sequence>
<dbReference type="Proteomes" id="UP000642748">
    <property type="component" value="Unassembled WGS sequence"/>
</dbReference>
<protein>
    <submittedName>
        <fullName evidence="2">Uncharacterized protein</fullName>
    </submittedName>
</protein>
<comment type="caution">
    <text evidence="2">The sequence shown here is derived from an EMBL/GenBank/DDBJ whole genome shotgun (WGS) entry which is preliminary data.</text>
</comment>
<evidence type="ECO:0000313" key="2">
    <source>
        <dbReference type="EMBL" id="GIH14715.1"/>
    </source>
</evidence>
<feature type="transmembrane region" description="Helical" evidence="1">
    <location>
        <begin position="55"/>
        <end position="74"/>
    </location>
</feature>
<keyword evidence="1" id="KW-0472">Membrane</keyword>
<dbReference type="AlphaFoldDB" id="A0A8J3QNZ5"/>
<organism evidence="2 3">
    <name type="scientific">Rugosimonospora africana</name>
    <dbReference type="NCBI Taxonomy" id="556532"/>
    <lineage>
        <taxon>Bacteria</taxon>
        <taxon>Bacillati</taxon>
        <taxon>Actinomycetota</taxon>
        <taxon>Actinomycetes</taxon>
        <taxon>Micromonosporales</taxon>
        <taxon>Micromonosporaceae</taxon>
        <taxon>Rugosimonospora</taxon>
    </lineage>
</organism>
<name>A0A8J3QNZ5_9ACTN</name>
<feature type="transmembrane region" description="Helical" evidence="1">
    <location>
        <begin position="80"/>
        <end position="101"/>
    </location>
</feature>
<keyword evidence="1" id="KW-1133">Transmembrane helix</keyword>
<evidence type="ECO:0000256" key="1">
    <source>
        <dbReference type="SAM" id="Phobius"/>
    </source>
</evidence>
<keyword evidence="3" id="KW-1185">Reference proteome</keyword>
<feature type="transmembrane region" description="Helical" evidence="1">
    <location>
        <begin position="14"/>
        <end position="35"/>
    </location>
</feature>
<evidence type="ECO:0000313" key="3">
    <source>
        <dbReference type="Proteomes" id="UP000642748"/>
    </source>
</evidence>
<accession>A0A8J3QNZ5</accession>
<keyword evidence="1" id="KW-0812">Transmembrane</keyword>
<proteinExistence type="predicted"/>
<reference evidence="2" key="1">
    <citation type="submission" date="2021-01" db="EMBL/GenBank/DDBJ databases">
        <title>Whole genome shotgun sequence of Rugosimonospora africana NBRC 104875.</title>
        <authorList>
            <person name="Komaki H."/>
            <person name="Tamura T."/>
        </authorList>
    </citation>
    <scope>NUCLEOTIDE SEQUENCE</scope>
    <source>
        <strain evidence="2">NBRC 104875</strain>
    </source>
</reference>
<gene>
    <name evidence="2" type="ORF">Raf01_28870</name>
</gene>